<reference evidence="3 4" key="1">
    <citation type="submission" date="2021-06" db="EMBL/GenBank/DDBJ databases">
        <title>Halomicroarcula sp. a new haloarchaeum isolated from saline soil.</title>
        <authorList>
            <person name="Duran-Viseras A."/>
            <person name="Sanchez-Porro C."/>
            <person name="Ventosa A."/>
        </authorList>
    </citation>
    <scope>NUCLEOTIDE SEQUENCE [LARGE SCALE GENOMIC DNA]</scope>
    <source>
        <strain evidence="3 4">F27</strain>
    </source>
</reference>
<sequence length="157" mass="16987">MYDTILVPTDGSTVAEVAVSHAVDLAEKYDATVHALYVVDPDWVNYSLGSEQIDRLKQGHFGEMEDVEDDANEATGIVADAAADRGIETVEEVRVGTPHEIISNYADGNDVDLIVMGSHGRSGVRRALLGSVTERVLRSSHLPILVVDEQGVEGREE</sequence>
<dbReference type="Proteomes" id="UP001430455">
    <property type="component" value="Unassembled WGS sequence"/>
</dbReference>
<dbReference type="EMBL" id="RKLT01000006">
    <property type="protein sequence ID" value="MBX0296387.1"/>
    <property type="molecule type" value="Genomic_DNA"/>
</dbReference>
<dbReference type="AlphaFoldDB" id="A0AAW4PED7"/>
<proteinExistence type="inferred from homology"/>
<dbReference type="Pfam" id="PF00582">
    <property type="entry name" value="Usp"/>
    <property type="match status" value="1"/>
</dbReference>
<dbReference type="InterPro" id="IPR006016">
    <property type="entry name" value="UspA"/>
</dbReference>
<comment type="caution">
    <text evidence="3">The sequence shown here is derived from an EMBL/GenBank/DDBJ whole genome shotgun (WGS) entry which is preliminary data.</text>
</comment>
<dbReference type="InterPro" id="IPR006015">
    <property type="entry name" value="Universal_stress_UspA"/>
</dbReference>
<dbReference type="CDD" id="cd00293">
    <property type="entry name" value="USP-like"/>
    <property type="match status" value="1"/>
</dbReference>
<dbReference type="PANTHER" id="PTHR46268:SF6">
    <property type="entry name" value="UNIVERSAL STRESS PROTEIN UP12"/>
    <property type="match status" value="1"/>
</dbReference>
<organism evidence="3 4">
    <name type="scientific">Haloarcula nitratireducens</name>
    <dbReference type="NCBI Taxonomy" id="2487749"/>
    <lineage>
        <taxon>Archaea</taxon>
        <taxon>Methanobacteriati</taxon>
        <taxon>Methanobacteriota</taxon>
        <taxon>Stenosarchaea group</taxon>
        <taxon>Halobacteria</taxon>
        <taxon>Halobacteriales</taxon>
        <taxon>Haloarculaceae</taxon>
        <taxon>Haloarcula</taxon>
    </lineage>
</organism>
<evidence type="ECO:0000313" key="4">
    <source>
        <dbReference type="Proteomes" id="UP001430455"/>
    </source>
</evidence>
<comment type="similarity">
    <text evidence="1">Belongs to the universal stress protein A family.</text>
</comment>
<dbReference type="PRINTS" id="PR01438">
    <property type="entry name" value="UNVRSLSTRESS"/>
</dbReference>
<evidence type="ECO:0000313" key="3">
    <source>
        <dbReference type="EMBL" id="MBX0296387.1"/>
    </source>
</evidence>
<accession>A0AAW4PED7</accession>
<feature type="domain" description="UspA" evidence="2">
    <location>
        <begin position="1"/>
        <end position="147"/>
    </location>
</feature>
<keyword evidence="4" id="KW-1185">Reference proteome</keyword>
<protein>
    <submittedName>
        <fullName evidence="3">Universal stress protein</fullName>
    </submittedName>
</protein>
<evidence type="ECO:0000256" key="1">
    <source>
        <dbReference type="ARBA" id="ARBA00008791"/>
    </source>
</evidence>
<dbReference type="RefSeq" id="WP_220580994.1">
    <property type="nucleotide sequence ID" value="NZ_RKLT01000006.1"/>
</dbReference>
<name>A0AAW4PED7_9EURY</name>
<gene>
    <name evidence="3" type="ORF">EGH23_16015</name>
</gene>
<evidence type="ECO:0000259" key="2">
    <source>
        <dbReference type="Pfam" id="PF00582"/>
    </source>
</evidence>
<dbReference type="PANTHER" id="PTHR46268">
    <property type="entry name" value="STRESS RESPONSE PROTEIN NHAX"/>
    <property type="match status" value="1"/>
</dbReference>
<dbReference type="SUPFAM" id="SSF52402">
    <property type="entry name" value="Adenine nucleotide alpha hydrolases-like"/>
    <property type="match status" value="1"/>
</dbReference>
<dbReference type="InterPro" id="IPR014729">
    <property type="entry name" value="Rossmann-like_a/b/a_fold"/>
</dbReference>
<dbReference type="Gene3D" id="3.40.50.620">
    <property type="entry name" value="HUPs"/>
    <property type="match status" value="1"/>
</dbReference>